<evidence type="ECO:0000313" key="2">
    <source>
        <dbReference type="Proteomes" id="UP000290495"/>
    </source>
</evidence>
<accession>A0A449ARR5</accession>
<sequence>MEKSPDYTNSVYVPFGFRGPDVEVVNQALNENTLKLGIERLQRNIINTSFYKEGFIKEDTIFVFIKALNTTFDKNDFAKVFSSGNINFNVLPKIILDGLYEITHDLSGDYLRKFLLDFIDKLIELTSKYNDEITKKEYLARNLDNLFSFISLLSGNKFLNFNSLISILNVSKDVEVFLSTIKDIVNSINFRKITDSTNDFFINKHNKTQIIDGKKYVRKLSLFDIMLAILGGIEQTPFKNAIVKILDNINIDYVTDFSIKTTLSFYF</sequence>
<reference evidence="1 2" key="1">
    <citation type="submission" date="2019-01" db="EMBL/GenBank/DDBJ databases">
        <authorList>
            <consortium name="Pathogen Informatics"/>
        </authorList>
    </citation>
    <scope>NUCLEOTIDE SEQUENCE [LARGE SCALE GENOMIC DNA]</scope>
    <source>
        <strain evidence="1 2">NCTC10146</strain>
        <plasmid evidence="2">2</plasmid>
    </source>
</reference>
<keyword evidence="1" id="KW-0614">Plasmid</keyword>
<dbReference type="Proteomes" id="UP000290495">
    <property type="component" value="Plasmid 2"/>
</dbReference>
<protein>
    <submittedName>
        <fullName evidence="1">Uncharacterized protein</fullName>
    </submittedName>
</protein>
<geneLocation type="plasmid" evidence="1 2">
    <name>2</name>
</geneLocation>
<dbReference type="RefSeq" id="WP_223212202.1">
    <property type="nucleotide sequence ID" value="NZ_LR215011.1"/>
</dbReference>
<organism evidence="1 2">
    <name type="scientific">Mycoplasmopsis canis</name>
    <dbReference type="NCBI Taxonomy" id="29555"/>
    <lineage>
        <taxon>Bacteria</taxon>
        <taxon>Bacillati</taxon>
        <taxon>Mycoplasmatota</taxon>
        <taxon>Mycoplasmoidales</taxon>
        <taxon>Metamycoplasmataceae</taxon>
        <taxon>Mycoplasmopsis</taxon>
    </lineage>
</organism>
<gene>
    <name evidence="1" type="ORF">NCTC10146_00722</name>
</gene>
<dbReference type="EMBL" id="LR215011">
    <property type="protein sequence ID" value="VEU69233.1"/>
    <property type="molecule type" value="Genomic_DNA"/>
</dbReference>
<proteinExistence type="predicted"/>
<dbReference type="AlphaFoldDB" id="A0A449ARR5"/>
<evidence type="ECO:0000313" key="1">
    <source>
        <dbReference type="EMBL" id="VEU69233.1"/>
    </source>
</evidence>
<name>A0A449ARR5_9BACT</name>